<protein>
    <recommendedName>
        <fullName evidence="5">Pseudouridine synthase</fullName>
        <ecNumber evidence="5">5.4.99.-</ecNumber>
    </recommendedName>
</protein>
<dbReference type="GO" id="GO:0005829">
    <property type="term" value="C:cytosol"/>
    <property type="evidence" value="ECO:0007669"/>
    <property type="project" value="UniProtKB-ARBA"/>
</dbReference>
<dbReference type="InterPro" id="IPR000748">
    <property type="entry name" value="PsdUridine_synth_RsuA/RluB/E/F"/>
</dbReference>
<evidence type="ECO:0000256" key="5">
    <source>
        <dbReference type="RuleBase" id="RU003887"/>
    </source>
</evidence>
<organism evidence="8">
    <name type="scientific">Candidatus Nitrotoga fabula</name>
    <dbReference type="NCBI Taxonomy" id="2182327"/>
    <lineage>
        <taxon>Bacteria</taxon>
        <taxon>Pseudomonadati</taxon>
        <taxon>Pseudomonadota</taxon>
        <taxon>Betaproteobacteria</taxon>
        <taxon>Nitrosomonadales</taxon>
        <taxon>Gallionellaceae</taxon>
        <taxon>Candidatus Nitrotoga</taxon>
    </lineage>
</organism>
<evidence type="ECO:0000259" key="7">
    <source>
        <dbReference type="SMART" id="SM00363"/>
    </source>
</evidence>
<evidence type="ECO:0000256" key="1">
    <source>
        <dbReference type="ARBA" id="ARBA00008348"/>
    </source>
</evidence>
<keyword evidence="3 5" id="KW-0413">Isomerase</keyword>
<accession>A0A2X0QVT5</accession>
<dbReference type="InterPro" id="IPR018496">
    <property type="entry name" value="PsdUridine_synth_RsuA/RluB_CS"/>
</dbReference>
<dbReference type="SUPFAM" id="SSF55174">
    <property type="entry name" value="Alpha-L RNA-binding motif"/>
    <property type="match status" value="1"/>
</dbReference>
<dbReference type="EC" id="5.4.99.-" evidence="5"/>
<dbReference type="NCBIfam" id="NF007976">
    <property type="entry name" value="PRK10700.1"/>
    <property type="match status" value="1"/>
</dbReference>
<dbReference type="AlphaFoldDB" id="A0A2X0QVT5"/>
<dbReference type="PANTHER" id="PTHR47683">
    <property type="entry name" value="PSEUDOURIDINE SYNTHASE FAMILY PROTEIN-RELATED"/>
    <property type="match status" value="1"/>
</dbReference>
<dbReference type="FunFam" id="3.30.70.1560:FF:000001">
    <property type="entry name" value="Pseudouridine synthase"/>
    <property type="match status" value="1"/>
</dbReference>
<dbReference type="Pfam" id="PF00849">
    <property type="entry name" value="PseudoU_synth_2"/>
    <property type="match status" value="1"/>
</dbReference>
<dbReference type="Gene3D" id="3.30.70.1560">
    <property type="entry name" value="Alpha-L RNA-binding motif"/>
    <property type="match status" value="1"/>
</dbReference>
<proteinExistence type="inferred from homology"/>
<dbReference type="InterPro" id="IPR042092">
    <property type="entry name" value="PsdUridine_s_RsuA/RluB/E/F_cat"/>
</dbReference>
<dbReference type="NCBIfam" id="TIGR00093">
    <property type="entry name" value="pseudouridine synthase"/>
    <property type="match status" value="1"/>
</dbReference>
<dbReference type="InterPro" id="IPR006145">
    <property type="entry name" value="PsdUridine_synth_RsuA/RluA"/>
</dbReference>
<dbReference type="GO" id="GO:0003723">
    <property type="term" value="F:RNA binding"/>
    <property type="evidence" value="ECO:0007669"/>
    <property type="project" value="UniProtKB-KW"/>
</dbReference>
<name>A0A2X0QVT5_9PROT</name>
<dbReference type="Gene3D" id="3.10.290.10">
    <property type="entry name" value="RNA-binding S4 domain"/>
    <property type="match status" value="1"/>
</dbReference>
<dbReference type="CDD" id="cd00165">
    <property type="entry name" value="S4"/>
    <property type="match status" value="1"/>
</dbReference>
<dbReference type="InterPro" id="IPR002942">
    <property type="entry name" value="S4_RNA-bd"/>
</dbReference>
<dbReference type="InterPro" id="IPR020103">
    <property type="entry name" value="PsdUridine_synth_cat_dom_sf"/>
</dbReference>
<evidence type="ECO:0000313" key="8">
    <source>
        <dbReference type="EMBL" id="SPS05698.1"/>
    </source>
</evidence>
<comment type="similarity">
    <text evidence="1 5">Belongs to the pseudouridine synthase RsuA family.</text>
</comment>
<dbReference type="Gene3D" id="3.30.70.580">
    <property type="entry name" value="Pseudouridine synthase I, catalytic domain, N-terminal subdomain"/>
    <property type="match status" value="1"/>
</dbReference>
<dbReference type="CDD" id="cd02556">
    <property type="entry name" value="PseudoU_synth_RluB"/>
    <property type="match status" value="1"/>
</dbReference>
<feature type="region of interest" description="Disordered" evidence="6">
    <location>
        <begin position="261"/>
        <end position="325"/>
    </location>
</feature>
<dbReference type="GO" id="GO:0120159">
    <property type="term" value="F:rRNA pseudouridine synthase activity"/>
    <property type="evidence" value="ECO:0007669"/>
    <property type="project" value="UniProtKB-ARBA"/>
</dbReference>
<reference evidence="8" key="1">
    <citation type="submission" date="2018-05" db="EMBL/GenBank/DDBJ databases">
        <authorList>
            <person name="Lanie J.A."/>
            <person name="Ng W.-L."/>
            <person name="Kazmierczak K.M."/>
            <person name="Andrzejewski T.M."/>
            <person name="Davidsen T.M."/>
            <person name="Wayne K.J."/>
            <person name="Tettelin H."/>
            <person name="Glass J.I."/>
            <person name="Rusch D."/>
            <person name="Podicherti R."/>
            <person name="Tsui H.-C.T."/>
            <person name="Winkler M.E."/>
        </authorList>
    </citation>
    <scope>NUCLEOTIDE SEQUENCE</scope>
    <source>
        <strain evidence="8">KNB</strain>
    </source>
</reference>
<evidence type="ECO:0000256" key="2">
    <source>
        <dbReference type="ARBA" id="ARBA00022884"/>
    </source>
</evidence>
<dbReference type="SMART" id="SM00363">
    <property type="entry name" value="S4"/>
    <property type="match status" value="1"/>
</dbReference>
<dbReference type="InterPro" id="IPR020094">
    <property type="entry name" value="TruA/RsuA/RluB/E/F_N"/>
</dbReference>
<evidence type="ECO:0000256" key="4">
    <source>
        <dbReference type="PROSITE-ProRule" id="PRU00182"/>
    </source>
</evidence>
<dbReference type="GO" id="GO:0000455">
    <property type="term" value="P:enzyme-directed rRNA pseudouridine synthesis"/>
    <property type="evidence" value="ECO:0007669"/>
    <property type="project" value="UniProtKB-ARBA"/>
</dbReference>
<dbReference type="PROSITE" id="PS01149">
    <property type="entry name" value="PSI_RSU"/>
    <property type="match status" value="1"/>
</dbReference>
<evidence type="ECO:0000256" key="6">
    <source>
        <dbReference type="SAM" id="MobiDB-lite"/>
    </source>
</evidence>
<feature type="domain" description="RNA-binding S4" evidence="7">
    <location>
        <begin position="13"/>
        <end position="75"/>
    </location>
</feature>
<dbReference type="InterPro" id="IPR036986">
    <property type="entry name" value="S4_RNA-bd_sf"/>
</dbReference>
<dbReference type="Pfam" id="PF01479">
    <property type="entry name" value="S4"/>
    <property type="match status" value="1"/>
</dbReference>
<evidence type="ECO:0000256" key="3">
    <source>
        <dbReference type="ARBA" id="ARBA00023235"/>
    </source>
</evidence>
<gene>
    <name evidence="8" type="primary">rluB</name>
    <name evidence="8" type="ORF">NITFAB_1288</name>
</gene>
<dbReference type="EMBL" id="LS423452">
    <property type="protein sequence ID" value="SPS05698.1"/>
    <property type="molecule type" value="Genomic_DNA"/>
</dbReference>
<dbReference type="PROSITE" id="PS50889">
    <property type="entry name" value="S4"/>
    <property type="match status" value="1"/>
</dbReference>
<sequence length="325" mass="36490">MSGQVKQDEQPGERLQKVLAQAGLGSRRAMEEWIAAGLVTVNGVVAQLGTRVHEGDVVRANRRTIPVKTPGSDLPRVLLYHKQEGEIVSREDPEHRTTVFDQLPRLRGMKWIAIGRLDFNTSGLLIFTTSGDLANRLMHPRFQVEREYAVRVQGRMSDEQMRQMLEEGIELEDGPIKFEKLTDEGGEGYNHWYRVMLQEGRNRIVRRTFEALGLTVSRLIRVRYGIVNLPPRLKRGALLELEPGEVSKVLDWAGMQMQPVHKKQAAPGKGNFEKTRNRPVKAGSARKTAHPSRERTAGPSGKKTGVHAGKKATTQGAGLPRNYKR</sequence>
<dbReference type="SUPFAM" id="SSF55120">
    <property type="entry name" value="Pseudouridine synthase"/>
    <property type="match status" value="1"/>
</dbReference>
<dbReference type="PANTHER" id="PTHR47683:SF3">
    <property type="entry name" value="RIBOSOMAL LARGE SUBUNIT PSEUDOURIDINE SYNTHASE B"/>
    <property type="match status" value="1"/>
</dbReference>
<dbReference type="InterPro" id="IPR050343">
    <property type="entry name" value="RsuA_PseudoU_synthase"/>
</dbReference>
<dbReference type="FunFam" id="3.10.290.10:FF:000003">
    <property type="entry name" value="Pseudouridine synthase"/>
    <property type="match status" value="1"/>
</dbReference>
<keyword evidence="2 4" id="KW-0694">RNA-binding</keyword>